<dbReference type="InterPro" id="IPR004462">
    <property type="entry name" value="Desulfoferrodoxin_N"/>
</dbReference>
<dbReference type="SUPFAM" id="SSF49367">
    <property type="entry name" value="Superoxide reductase-like"/>
    <property type="match status" value="1"/>
</dbReference>
<dbReference type="Pfam" id="PF06397">
    <property type="entry name" value="Desulfoferrod_N"/>
    <property type="match status" value="1"/>
</dbReference>
<accession>A0A645BR16</accession>
<dbReference type="GO" id="GO:0005506">
    <property type="term" value="F:iron ion binding"/>
    <property type="evidence" value="ECO:0007669"/>
    <property type="project" value="InterPro"/>
</dbReference>
<evidence type="ECO:0000256" key="3">
    <source>
        <dbReference type="ARBA" id="ARBA00022723"/>
    </source>
</evidence>
<reference evidence="8" key="1">
    <citation type="submission" date="2019-08" db="EMBL/GenBank/DDBJ databases">
        <authorList>
            <person name="Kucharzyk K."/>
            <person name="Murdoch R.W."/>
            <person name="Higgins S."/>
            <person name="Loffler F."/>
        </authorList>
    </citation>
    <scope>NUCLEOTIDE SEQUENCE</scope>
</reference>
<dbReference type="Gene3D" id="2.60.40.730">
    <property type="entry name" value="SOR catalytic domain"/>
    <property type="match status" value="1"/>
</dbReference>
<evidence type="ECO:0000259" key="7">
    <source>
        <dbReference type="Pfam" id="PF06397"/>
    </source>
</evidence>
<proteinExistence type="inferred from homology"/>
<evidence type="ECO:0000256" key="5">
    <source>
        <dbReference type="ARBA" id="ARBA00023004"/>
    </source>
</evidence>
<comment type="similarity">
    <text evidence="1">Belongs to the desulfoferrodoxin family.</text>
</comment>
<evidence type="ECO:0000256" key="1">
    <source>
        <dbReference type="ARBA" id="ARBA00005941"/>
    </source>
</evidence>
<keyword evidence="3" id="KW-0479">Metal-binding</keyword>
<dbReference type="PANTHER" id="PTHR36541">
    <property type="entry name" value="SUPEROXIDE REDUCTASE-RELATED"/>
    <property type="match status" value="1"/>
</dbReference>
<sequence>MLCETRFFRCDICGNLVGMIHASGAKMICCGQEMTELVPGSVDASHEKHVPVIKQNGDSVTVHIGSVDHPMTEEHHIAWVYLQTTDGGQRKCLAVGGAPEVTFALGGAKPVAAYAYCNLHGLWKADA</sequence>
<evidence type="ECO:0000313" key="8">
    <source>
        <dbReference type="EMBL" id="MPM65673.1"/>
    </source>
</evidence>
<dbReference type="EMBL" id="VSSQ01020648">
    <property type="protein sequence ID" value="MPM65673.1"/>
    <property type="molecule type" value="Genomic_DNA"/>
</dbReference>
<dbReference type="EC" id="1.15.1.2" evidence="8"/>
<name>A0A645BR16_9ZZZZ</name>
<keyword evidence="5" id="KW-0408">Iron</keyword>
<dbReference type="GO" id="GO:0050605">
    <property type="term" value="F:superoxide reductase activity"/>
    <property type="evidence" value="ECO:0007669"/>
    <property type="project" value="UniProtKB-EC"/>
</dbReference>
<gene>
    <name evidence="8" type="primary">dfx_20</name>
    <name evidence="8" type="ORF">SDC9_112570</name>
</gene>
<organism evidence="8">
    <name type="scientific">bioreactor metagenome</name>
    <dbReference type="NCBI Taxonomy" id="1076179"/>
    <lineage>
        <taxon>unclassified sequences</taxon>
        <taxon>metagenomes</taxon>
        <taxon>ecological metagenomes</taxon>
    </lineage>
</organism>
<protein>
    <submittedName>
        <fullName evidence="8">Desulfoferrodoxin</fullName>
        <ecNumber evidence="8">1.15.1.2</ecNumber>
    </submittedName>
</protein>
<evidence type="ECO:0000259" key="6">
    <source>
        <dbReference type="Pfam" id="PF01880"/>
    </source>
</evidence>
<dbReference type="NCBIfam" id="TIGR00332">
    <property type="entry name" value="neela_ferrous"/>
    <property type="match status" value="1"/>
</dbReference>
<feature type="domain" description="Desulfoferrodoxin N-terminal" evidence="7">
    <location>
        <begin position="7"/>
        <end position="36"/>
    </location>
</feature>
<dbReference type="SUPFAM" id="SSF57802">
    <property type="entry name" value="Rubredoxin-like"/>
    <property type="match status" value="1"/>
</dbReference>
<dbReference type="InterPro" id="IPR036073">
    <property type="entry name" value="Desulfoferrodoxin_Fe-bd_dom_sf"/>
</dbReference>
<comment type="caution">
    <text evidence="8">The sequence shown here is derived from an EMBL/GenBank/DDBJ whole genome shotgun (WGS) entry which is preliminary data.</text>
</comment>
<dbReference type="InterPro" id="IPR002742">
    <property type="entry name" value="Desulfoferrodoxin_Fe-bd_dom"/>
</dbReference>
<dbReference type="Pfam" id="PF01880">
    <property type="entry name" value="Desulfoferrodox"/>
    <property type="match status" value="1"/>
</dbReference>
<feature type="domain" description="Desulfoferrodoxin ferrous iron-binding" evidence="6">
    <location>
        <begin position="42"/>
        <end position="125"/>
    </location>
</feature>
<evidence type="ECO:0000256" key="2">
    <source>
        <dbReference type="ARBA" id="ARBA00022448"/>
    </source>
</evidence>
<evidence type="ECO:0000256" key="4">
    <source>
        <dbReference type="ARBA" id="ARBA00022982"/>
    </source>
</evidence>
<keyword evidence="8" id="KW-0560">Oxidoreductase</keyword>
<keyword evidence="4" id="KW-0249">Electron transport</keyword>
<dbReference type="PANTHER" id="PTHR36541:SF1">
    <property type="entry name" value="SUPEROXIDE REDUCTASE-RELATED"/>
    <property type="match status" value="1"/>
</dbReference>
<dbReference type="AlphaFoldDB" id="A0A645BR16"/>
<dbReference type="InterPro" id="IPR051233">
    <property type="entry name" value="Desulfoferrodoxin_SOR"/>
</dbReference>
<keyword evidence="2" id="KW-0813">Transport</keyword>